<keyword evidence="2" id="KW-0032">Aminotransferase</keyword>
<dbReference type="InterPro" id="IPR015421">
    <property type="entry name" value="PyrdxlP-dep_Trfase_major"/>
</dbReference>
<dbReference type="RefSeq" id="WP_220206277.1">
    <property type="nucleotide sequence ID" value="NZ_BNJK01000001.1"/>
</dbReference>
<keyword evidence="2" id="KW-0808">Transferase</keyword>
<organism evidence="2 3">
    <name type="scientific">Reticulibacter mediterranei</name>
    <dbReference type="NCBI Taxonomy" id="2778369"/>
    <lineage>
        <taxon>Bacteria</taxon>
        <taxon>Bacillati</taxon>
        <taxon>Chloroflexota</taxon>
        <taxon>Ktedonobacteria</taxon>
        <taxon>Ktedonobacterales</taxon>
        <taxon>Reticulibacteraceae</taxon>
        <taxon>Reticulibacter</taxon>
    </lineage>
</organism>
<dbReference type="CDD" id="cd00609">
    <property type="entry name" value="AAT_like"/>
    <property type="match status" value="1"/>
</dbReference>
<dbReference type="InterPro" id="IPR004839">
    <property type="entry name" value="Aminotransferase_I/II_large"/>
</dbReference>
<dbReference type="InterPro" id="IPR015422">
    <property type="entry name" value="PyrdxlP-dep_Trfase_small"/>
</dbReference>
<dbReference type="GO" id="GO:0030170">
    <property type="term" value="F:pyridoxal phosphate binding"/>
    <property type="evidence" value="ECO:0007669"/>
    <property type="project" value="InterPro"/>
</dbReference>
<dbReference type="Gene3D" id="3.90.1150.10">
    <property type="entry name" value="Aspartate Aminotransferase, domain 1"/>
    <property type="match status" value="1"/>
</dbReference>
<dbReference type="Proteomes" id="UP000597444">
    <property type="component" value="Unassembled WGS sequence"/>
</dbReference>
<dbReference type="EMBL" id="BNJK01000001">
    <property type="protein sequence ID" value="GHO95607.1"/>
    <property type="molecule type" value="Genomic_DNA"/>
</dbReference>
<dbReference type="AlphaFoldDB" id="A0A8J3IRI1"/>
<evidence type="ECO:0000313" key="3">
    <source>
        <dbReference type="Proteomes" id="UP000597444"/>
    </source>
</evidence>
<comment type="caution">
    <text evidence="2">The sequence shown here is derived from an EMBL/GenBank/DDBJ whole genome shotgun (WGS) entry which is preliminary data.</text>
</comment>
<name>A0A8J3IRI1_9CHLR</name>
<accession>A0A8J3IRI1</accession>
<evidence type="ECO:0000313" key="2">
    <source>
        <dbReference type="EMBL" id="GHO95607.1"/>
    </source>
</evidence>
<reference evidence="2" key="1">
    <citation type="submission" date="2020-10" db="EMBL/GenBank/DDBJ databases">
        <title>Taxonomic study of unclassified bacteria belonging to the class Ktedonobacteria.</title>
        <authorList>
            <person name="Yabe S."/>
            <person name="Wang C.M."/>
            <person name="Zheng Y."/>
            <person name="Sakai Y."/>
            <person name="Cavaletti L."/>
            <person name="Monciardini P."/>
            <person name="Donadio S."/>
        </authorList>
    </citation>
    <scope>NUCLEOTIDE SEQUENCE</scope>
    <source>
        <strain evidence="2">ID150040</strain>
    </source>
</reference>
<gene>
    <name evidence="2" type="primary">arcT</name>
    <name evidence="2" type="ORF">KSF_056550</name>
</gene>
<dbReference type="PANTHER" id="PTHR43510">
    <property type="entry name" value="AMINOTRANSFERASE FUNCTION, HYPOTHETICAL (EUROFUNG)"/>
    <property type="match status" value="1"/>
</dbReference>
<dbReference type="InterPro" id="IPR015424">
    <property type="entry name" value="PyrdxlP-dep_Trfase"/>
</dbReference>
<dbReference type="Gene3D" id="3.40.640.10">
    <property type="entry name" value="Type I PLP-dependent aspartate aminotransferase-like (Major domain)"/>
    <property type="match status" value="1"/>
</dbReference>
<feature type="domain" description="Aminotransferase class I/classII large" evidence="1">
    <location>
        <begin position="29"/>
        <end position="355"/>
    </location>
</feature>
<dbReference type="GO" id="GO:0008483">
    <property type="term" value="F:transaminase activity"/>
    <property type="evidence" value="ECO:0007669"/>
    <property type="project" value="UniProtKB-KW"/>
</dbReference>
<keyword evidence="3" id="KW-1185">Reference proteome</keyword>
<proteinExistence type="predicted"/>
<dbReference type="SUPFAM" id="SSF53383">
    <property type="entry name" value="PLP-dependent transferases"/>
    <property type="match status" value="1"/>
</dbReference>
<dbReference type="PANTHER" id="PTHR43510:SF1">
    <property type="entry name" value="AMINOTRANSFERASE FUNCTION, HYPOTHETICAL (EUROFUNG)"/>
    <property type="match status" value="1"/>
</dbReference>
<evidence type="ECO:0000259" key="1">
    <source>
        <dbReference type="Pfam" id="PF00155"/>
    </source>
</evidence>
<dbReference type="Pfam" id="PF00155">
    <property type="entry name" value="Aminotran_1_2"/>
    <property type="match status" value="1"/>
</dbReference>
<sequence>MKIEPFALERWMSGYEMLVECDLSVGGITSLTMNDLLALEPAAQREQILDGLLGARLGYSEARGSLELRSAIAATYRNCGPENILVTTGAIEANFLLLNVLLNAGDSVVAPDPAYQQLASVPRAIGCDVALWKTRPENGFRYDLRELEQLVTPRTRLIVVNIPHNPTGAILLEEELRHVYALAESVGALVLCDETYRWLALEGSDPCAPPVFDLGPAGISVGTLSKTFGLPGLRIGWIVAPEPIVQACWAMRDYISLCPGTLSDALACIAFRHRERIMARNQAIIQQNLQIVQDWLQQQRGVFSWQPPRGGLLSMIHCNLAMPSLEFANRLAEEYKVMFVPGIKFGFEHYFRLGLGQRSAVFTEGLQRTSAFVAQLQASGVSSIA</sequence>
<protein>
    <submittedName>
        <fullName evidence="2">Aminotransferase</fullName>
    </submittedName>
</protein>